<dbReference type="SUPFAM" id="SSF54001">
    <property type="entry name" value="Cysteine proteinases"/>
    <property type="match status" value="1"/>
</dbReference>
<protein>
    <recommendedName>
        <fullName evidence="3">OTU domain-containing protein</fullName>
    </recommendedName>
</protein>
<dbReference type="CDD" id="cd22748">
    <property type="entry name" value="OTU_OTUD6-like"/>
    <property type="match status" value="1"/>
</dbReference>
<dbReference type="PANTHER" id="PTHR12419">
    <property type="entry name" value="OTU DOMAIN CONTAINING PROTEIN"/>
    <property type="match status" value="1"/>
</dbReference>
<feature type="domain" description="OTU" evidence="3">
    <location>
        <begin position="213"/>
        <end position="341"/>
    </location>
</feature>
<organism evidence="4 5">
    <name type="scientific">Symbiochloris irregularis</name>
    <dbReference type="NCBI Taxonomy" id="706552"/>
    <lineage>
        <taxon>Eukaryota</taxon>
        <taxon>Viridiplantae</taxon>
        <taxon>Chlorophyta</taxon>
        <taxon>core chlorophytes</taxon>
        <taxon>Trebouxiophyceae</taxon>
        <taxon>Trebouxiales</taxon>
        <taxon>Trebouxiaceae</taxon>
        <taxon>Symbiochloris</taxon>
    </lineage>
</organism>
<comment type="similarity">
    <text evidence="1">Belongs to the peptidase C85 family.</text>
</comment>
<evidence type="ECO:0000256" key="2">
    <source>
        <dbReference type="SAM" id="MobiDB-lite"/>
    </source>
</evidence>
<evidence type="ECO:0000313" key="5">
    <source>
        <dbReference type="Proteomes" id="UP001465755"/>
    </source>
</evidence>
<dbReference type="PANTHER" id="PTHR12419:SF10">
    <property type="entry name" value="DEUBIQUITINASE OTUD6B"/>
    <property type="match status" value="1"/>
</dbReference>
<sequence length="347" mass="37236">MGNKGGGRKGFVKAAAATKQSGPEDDDYAAETNAAPPSSSQTGSEVPEAATSSALPQRRSPESKPGGPPESCVASLASGEPETRGQMQQRHKKEVKLQKDVTKKLGKKHKDAAAHLEAQLEARHASELAALQSDASQDTDSNSFAMADSLYAVHVEGNEPKQAPSKAQKRREKAAAADAARDARIAAELEAAGDSERVLEEQALEDLLLPLGLCVRSIPSDGHCLYRAVEDQLRELRHGAAAWMRQHPLDFAPFVTEEEQAEADGALGDAVNGDTSAFDRYCRSVEDTAVWGGEAEITALAGHLRRQITVYAAGMPLMEFIPPVQKGDSSQEDHAELEDWEKFAFNI</sequence>
<feature type="region of interest" description="Disordered" evidence="2">
    <location>
        <begin position="158"/>
        <end position="179"/>
    </location>
</feature>
<evidence type="ECO:0000259" key="3">
    <source>
        <dbReference type="PROSITE" id="PS50802"/>
    </source>
</evidence>
<dbReference type="GO" id="GO:0004843">
    <property type="term" value="F:cysteine-type deubiquitinase activity"/>
    <property type="evidence" value="ECO:0007669"/>
    <property type="project" value="TreeGrafter"/>
</dbReference>
<proteinExistence type="inferred from homology"/>
<accession>A0AAW1PN91</accession>
<dbReference type="PROSITE" id="PS50802">
    <property type="entry name" value="OTU"/>
    <property type="match status" value="1"/>
</dbReference>
<name>A0AAW1PN91_9CHLO</name>
<feature type="compositionally biased region" description="Polar residues" evidence="2">
    <location>
        <begin position="35"/>
        <end position="55"/>
    </location>
</feature>
<keyword evidence="5" id="KW-1185">Reference proteome</keyword>
<evidence type="ECO:0000313" key="4">
    <source>
        <dbReference type="EMBL" id="KAK9810921.1"/>
    </source>
</evidence>
<dbReference type="Pfam" id="PF02338">
    <property type="entry name" value="OTU"/>
    <property type="match status" value="1"/>
</dbReference>
<feature type="region of interest" description="Disordered" evidence="2">
    <location>
        <begin position="1"/>
        <end position="115"/>
    </location>
</feature>
<gene>
    <name evidence="4" type="ORF">WJX73_008628</name>
</gene>
<evidence type="ECO:0000256" key="1">
    <source>
        <dbReference type="ARBA" id="ARBA00010407"/>
    </source>
</evidence>
<dbReference type="EMBL" id="JALJOQ010000013">
    <property type="protein sequence ID" value="KAK9810921.1"/>
    <property type="molecule type" value="Genomic_DNA"/>
</dbReference>
<dbReference type="InterPro" id="IPR038765">
    <property type="entry name" value="Papain-like_cys_pep_sf"/>
</dbReference>
<dbReference type="InterPro" id="IPR050704">
    <property type="entry name" value="Peptidase_C85-like"/>
</dbReference>
<comment type="caution">
    <text evidence="4">The sequence shown here is derived from an EMBL/GenBank/DDBJ whole genome shotgun (WGS) entry which is preliminary data.</text>
</comment>
<dbReference type="InterPro" id="IPR003323">
    <property type="entry name" value="OTU_dom"/>
</dbReference>
<dbReference type="Proteomes" id="UP001465755">
    <property type="component" value="Unassembled WGS sequence"/>
</dbReference>
<dbReference type="GO" id="GO:0016579">
    <property type="term" value="P:protein deubiquitination"/>
    <property type="evidence" value="ECO:0007669"/>
    <property type="project" value="TreeGrafter"/>
</dbReference>
<reference evidence="4 5" key="1">
    <citation type="journal article" date="2024" name="Nat. Commun.">
        <title>Phylogenomics reveals the evolutionary origins of lichenization in chlorophyte algae.</title>
        <authorList>
            <person name="Puginier C."/>
            <person name="Libourel C."/>
            <person name="Otte J."/>
            <person name="Skaloud P."/>
            <person name="Haon M."/>
            <person name="Grisel S."/>
            <person name="Petersen M."/>
            <person name="Berrin J.G."/>
            <person name="Delaux P.M."/>
            <person name="Dal Grande F."/>
            <person name="Keller J."/>
        </authorList>
    </citation>
    <scope>NUCLEOTIDE SEQUENCE [LARGE SCALE GENOMIC DNA]</scope>
    <source>
        <strain evidence="4 5">SAG 2036</strain>
    </source>
</reference>
<dbReference type="AlphaFoldDB" id="A0AAW1PN91"/>
<feature type="compositionally biased region" description="Basic residues" evidence="2">
    <location>
        <begin position="1"/>
        <end position="11"/>
    </location>
</feature>
<dbReference type="Gene3D" id="3.90.70.80">
    <property type="match status" value="1"/>
</dbReference>